<evidence type="ECO:0000256" key="8">
    <source>
        <dbReference type="RuleBase" id="RU363013"/>
    </source>
</evidence>
<dbReference type="GO" id="GO:0019563">
    <property type="term" value="P:glycerol catabolic process"/>
    <property type="evidence" value="ECO:0007669"/>
    <property type="project" value="TreeGrafter"/>
</dbReference>
<dbReference type="HAMAP" id="MF_00147_B">
    <property type="entry name" value="TIM_B"/>
    <property type="match status" value="1"/>
</dbReference>
<keyword evidence="5 7" id="KW-0324">Glycolysis</keyword>
<dbReference type="FunFam" id="3.20.20.70:FF:000016">
    <property type="entry name" value="Triosephosphate isomerase"/>
    <property type="match status" value="1"/>
</dbReference>
<dbReference type="Pfam" id="PF00121">
    <property type="entry name" value="TIM"/>
    <property type="match status" value="1"/>
</dbReference>
<keyword evidence="3 7" id="KW-0312">Gluconeogenesis</keyword>
<dbReference type="PANTHER" id="PTHR21139:SF42">
    <property type="entry name" value="TRIOSEPHOSPHATE ISOMERASE"/>
    <property type="match status" value="1"/>
</dbReference>
<evidence type="ECO:0000256" key="4">
    <source>
        <dbReference type="ARBA" id="ARBA00022490"/>
    </source>
</evidence>
<feature type="active site" description="Electrophile" evidence="7">
    <location>
        <position position="95"/>
    </location>
</feature>
<sequence>MRRICIAGNWKMNTTISEGEQLASALVERMKSQSATVDVVLCPPFPHLQSVGKALEGSALALGAQTMHFEEKGAYTGEVSPVMLEGLCRFVIIGHSERRQYFAETDATVNQKVKAALAHSLTPIVCVGESLDIRHAGSFLSHIESQVKAAFDGVTLGNGSEVLVAYEPIWAIGTGLAASKEQAQEVIGSIRSTLKSIYGDAIADFIRILYGGSTNAENIDSFLAEGDIDGALVGGASLKVDSFAGMVEKAAGAGR</sequence>
<dbReference type="Proteomes" id="UP000183245">
    <property type="component" value="Unassembled WGS sequence"/>
</dbReference>
<comment type="catalytic activity">
    <reaction evidence="7 8">
        <text>D-glyceraldehyde 3-phosphate = dihydroxyacetone phosphate</text>
        <dbReference type="Rhea" id="RHEA:18585"/>
        <dbReference type="ChEBI" id="CHEBI:57642"/>
        <dbReference type="ChEBI" id="CHEBI:59776"/>
        <dbReference type="EC" id="5.3.1.1"/>
    </reaction>
</comment>
<dbReference type="EC" id="5.3.1.1" evidence="7 8"/>
<gene>
    <name evidence="7" type="primary">tpiA</name>
    <name evidence="9" type="ORF">AUK40_05750</name>
</gene>
<dbReference type="PANTHER" id="PTHR21139">
    <property type="entry name" value="TRIOSEPHOSPHATE ISOMERASE"/>
    <property type="match status" value="1"/>
</dbReference>
<accession>A0A1J5IN11</accession>
<dbReference type="NCBIfam" id="TIGR00419">
    <property type="entry name" value="tim"/>
    <property type="match status" value="1"/>
</dbReference>
<evidence type="ECO:0000256" key="2">
    <source>
        <dbReference type="ARBA" id="ARBA00007422"/>
    </source>
</evidence>
<dbReference type="InterPro" id="IPR035990">
    <property type="entry name" value="TIM_sf"/>
</dbReference>
<dbReference type="GO" id="GO:0005829">
    <property type="term" value="C:cytosol"/>
    <property type="evidence" value="ECO:0007669"/>
    <property type="project" value="TreeGrafter"/>
</dbReference>
<feature type="binding site" evidence="7">
    <location>
        <position position="173"/>
    </location>
    <ligand>
        <name>substrate</name>
    </ligand>
</feature>
<dbReference type="PROSITE" id="PS00171">
    <property type="entry name" value="TIM_1"/>
    <property type="match status" value="1"/>
</dbReference>
<evidence type="ECO:0000313" key="10">
    <source>
        <dbReference type="Proteomes" id="UP000183245"/>
    </source>
</evidence>
<feature type="binding site" evidence="7">
    <location>
        <position position="213"/>
    </location>
    <ligand>
        <name>substrate</name>
    </ligand>
</feature>
<evidence type="ECO:0000256" key="7">
    <source>
        <dbReference type="HAMAP-Rule" id="MF_00147"/>
    </source>
</evidence>
<dbReference type="GO" id="GO:0046166">
    <property type="term" value="P:glyceraldehyde-3-phosphate biosynthetic process"/>
    <property type="evidence" value="ECO:0007669"/>
    <property type="project" value="TreeGrafter"/>
</dbReference>
<dbReference type="AlphaFoldDB" id="A0A1J5IN11"/>
<evidence type="ECO:0000256" key="3">
    <source>
        <dbReference type="ARBA" id="ARBA00022432"/>
    </source>
</evidence>
<comment type="subunit">
    <text evidence="7 8">Homodimer.</text>
</comment>
<proteinExistence type="inferred from homology"/>
<comment type="subcellular location">
    <subcellularLocation>
        <location evidence="7 8">Cytoplasm</location>
    </subcellularLocation>
</comment>
<keyword evidence="6 7" id="KW-0413">Isomerase</keyword>
<dbReference type="InterPro" id="IPR022896">
    <property type="entry name" value="TrioseP_Isoase_bac/euk"/>
</dbReference>
<comment type="caution">
    <text evidence="9">The sequence shown here is derived from an EMBL/GenBank/DDBJ whole genome shotgun (WGS) entry which is preliminary data.</text>
</comment>
<dbReference type="UniPathway" id="UPA00138"/>
<dbReference type="SUPFAM" id="SSF51351">
    <property type="entry name" value="Triosephosphate isomerase (TIM)"/>
    <property type="match status" value="1"/>
</dbReference>
<dbReference type="GO" id="GO:0006096">
    <property type="term" value="P:glycolytic process"/>
    <property type="evidence" value="ECO:0007669"/>
    <property type="project" value="UniProtKB-UniRule"/>
</dbReference>
<feature type="active site" description="Proton acceptor" evidence="7">
    <location>
        <position position="167"/>
    </location>
</feature>
<dbReference type="PROSITE" id="PS51440">
    <property type="entry name" value="TIM_2"/>
    <property type="match status" value="1"/>
</dbReference>
<comment type="pathway">
    <text evidence="7 8">Carbohydrate biosynthesis; gluconeogenesis.</text>
</comment>
<dbReference type="GO" id="GO:0004807">
    <property type="term" value="F:triose-phosphate isomerase activity"/>
    <property type="evidence" value="ECO:0007669"/>
    <property type="project" value="UniProtKB-UniRule"/>
</dbReference>
<feature type="binding site" evidence="7">
    <location>
        <begin position="234"/>
        <end position="235"/>
    </location>
    <ligand>
        <name>substrate</name>
    </ligand>
</feature>
<dbReference type="Gene3D" id="3.20.20.70">
    <property type="entry name" value="Aldolase class I"/>
    <property type="match status" value="1"/>
</dbReference>
<evidence type="ECO:0000313" key="9">
    <source>
        <dbReference type="EMBL" id="OIP95778.1"/>
    </source>
</evidence>
<comment type="function">
    <text evidence="7">Involved in the gluconeogenesis. Catalyzes stereospecifically the conversion of dihydroxyacetone phosphate (DHAP) to D-glyceraldehyde-3-phosphate (G3P).</text>
</comment>
<dbReference type="InterPro" id="IPR013785">
    <property type="entry name" value="Aldolase_TIM"/>
</dbReference>
<comment type="similarity">
    <text evidence="2 7 8">Belongs to the triosephosphate isomerase family.</text>
</comment>
<feature type="binding site" evidence="7">
    <location>
        <begin position="9"/>
        <end position="11"/>
    </location>
    <ligand>
        <name>substrate</name>
    </ligand>
</feature>
<dbReference type="GO" id="GO:0006094">
    <property type="term" value="P:gluconeogenesis"/>
    <property type="evidence" value="ECO:0007669"/>
    <property type="project" value="UniProtKB-UniRule"/>
</dbReference>
<reference evidence="9 10" key="1">
    <citation type="journal article" date="2016" name="Environ. Microbiol.">
        <title>Genomic resolution of a cold subsurface aquifer community provides metabolic insights for novel microbes adapted to high CO concentrations.</title>
        <authorList>
            <person name="Probst A.J."/>
            <person name="Castelle C.J."/>
            <person name="Singh A."/>
            <person name="Brown C.T."/>
            <person name="Anantharaman K."/>
            <person name="Sharon I."/>
            <person name="Hug L.A."/>
            <person name="Burstein D."/>
            <person name="Emerson J.B."/>
            <person name="Thomas B.C."/>
            <person name="Banfield J.F."/>
        </authorList>
    </citation>
    <scope>NUCLEOTIDE SEQUENCE [LARGE SCALE GENOMIC DNA]</scope>
    <source>
        <strain evidence="9">CG2_30_54_11</strain>
    </source>
</reference>
<evidence type="ECO:0000256" key="6">
    <source>
        <dbReference type="ARBA" id="ARBA00023235"/>
    </source>
</evidence>
<comment type="pathway">
    <text evidence="1 7 8">Carbohydrate degradation; glycolysis; D-glyceraldehyde 3-phosphate from glycerone phosphate: step 1/1.</text>
</comment>
<evidence type="ECO:0000256" key="5">
    <source>
        <dbReference type="ARBA" id="ARBA00023152"/>
    </source>
</evidence>
<protein>
    <recommendedName>
        <fullName evidence="7 8">Triosephosphate isomerase</fullName>
        <shortName evidence="7">TIM</shortName>
        <shortName evidence="7">TPI</shortName>
        <ecNumber evidence="7 8">5.3.1.1</ecNumber>
    </recommendedName>
    <alternativeName>
        <fullName evidence="7">Triose-phosphate isomerase</fullName>
    </alternativeName>
</protein>
<dbReference type="EMBL" id="MNZT01000103">
    <property type="protein sequence ID" value="OIP95778.1"/>
    <property type="molecule type" value="Genomic_DNA"/>
</dbReference>
<keyword evidence="4 7" id="KW-0963">Cytoplasm</keyword>
<dbReference type="CDD" id="cd00311">
    <property type="entry name" value="TIM"/>
    <property type="match status" value="1"/>
</dbReference>
<dbReference type="InterPro" id="IPR020861">
    <property type="entry name" value="Triosephosphate_isomerase_AS"/>
</dbReference>
<evidence type="ECO:0000256" key="1">
    <source>
        <dbReference type="ARBA" id="ARBA00004680"/>
    </source>
</evidence>
<name>A0A1J5IN11_9BACT</name>
<dbReference type="UniPathway" id="UPA00109">
    <property type="reaction ID" value="UER00189"/>
</dbReference>
<dbReference type="InterPro" id="IPR000652">
    <property type="entry name" value="Triosephosphate_isomerase"/>
</dbReference>
<dbReference type="STRING" id="1817892.AUK40_05750"/>
<organism evidence="9 10">
    <name type="scientific">Candidatus Wirthbacteria bacterium CG2_30_54_11</name>
    <dbReference type="NCBI Taxonomy" id="1817892"/>
    <lineage>
        <taxon>Bacteria</taxon>
        <taxon>Candidatus Wirthbacteria</taxon>
    </lineage>
</organism>